<dbReference type="PANTHER" id="PTHR31126:SF1">
    <property type="entry name" value="TYROSINE SPECIFIC PROTEIN PHOSPHATASES DOMAIN-CONTAINING PROTEIN"/>
    <property type="match status" value="1"/>
</dbReference>
<evidence type="ECO:0000313" key="2">
    <source>
        <dbReference type="EMBL" id="AIZ16687.1"/>
    </source>
</evidence>
<accession>A0A0A7I8U6</accession>
<dbReference type="AlphaFoldDB" id="A0A0A7I8U6"/>
<dbReference type="GO" id="GO:0004721">
    <property type="term" value="F:phosphoprotein phosphatase activity"/>
    <property type="evidence" value="ECO:0007669"/>
    <property type="project" value="InterPro"/>
</dbReference>
<dbReference type="KEGG" id="bpsp:AH67_06965"/>
<evidence type="ECO:0000313" key="3">
    <source>
        <dbReference type="Proteomes" id="UP000030636"/>
    </source>
</evidence>
<sequence>MRVVSRKLPLPTVENCRDLGGIHTEQGRMVRPGLLVRSANLHDARHDDLETLAHRGISNVIDLRTDPERDLKPDRLLEDWSFYALPTFRETKALRLQLRDIVTRPGTFIEDLYPRLVLDDAAVACWKRMFRLLIDEPGGYLFHCTQGKDRTGIAAALILAALEVPEDVIRDDYLQTNLYMSAETPAFVDTFEALLGPKAHADIDEFLVASPLYFQTYIDATASFGGPVGYLRTAIGLSEADLCALRDFYLTDDASN</sequence>
<dbReference type="InterPro" id="IPR029021">
    <property type="entry name" value="Prot-tyrosine_phosphatase-like"/>
</dbReference>
<keyword evidence="3" id="KW-1185">Reference proteome</keyword>
<protein>
    <submittedName>
        <fullName evidence="2">Protein tyrosine phosphatase</fullName>
    </submittedName>
</protein>
<proteinExistence type="inferred from homology"/>
<dbReference type="InterPro" id="IPR026893">
    <property type="entry name" value="Tyr/Ser_Pase_IphP-type"/>
</dbReference>
<organism evidence="2 3">
    <name type="scientific">Bifidobacterium pseudolongum PV8-2</name>
    <dbReference type="NCBI Taxonomy" id="1447715"/>
    <lineage>
        <taxon>Bacteria</taxon>
        <taxon>Bacillati</taxon>
        <taxon>Actinomycetota</taxon>
        <taxon>Actinomycetes</taxon>
        <taxon>Bifidobacteriales</taxon>
        <taxon>Bifidobacteriaceae</taxon>
        <taxon>Bifidobacterium</taxon>
    </lineage>
</organism>
<dbReference type="Gene3D" id="3.90.190.10">
    <property type="entry name" value="Protein tyrosine phosphatase superfamily"/>
    <property type="match status" value="1"/>
</dbReference>
<reference evidence="2 3" key="1">
    <citation type="journal article" date="2015" name="Genome Announc.">
        <title>Bifidobacterium pseudolongum Strain PV8-2, Isolated from a Stool Sample of an Anemic Kenyan Infant.</title>
        <authorList>
            <person name="Vazquez-Gutierrez P."/>
            <person name="Lacroix C."/>
            <person name="Chassard C."/>
            <person name="Klumpp J."/>
            <person name="Stevens M.J."/>
            <person name="Jans C."/>
        </authorList>
    </citation>
    <scope>NUCLEOTIDE SEQUENCE [LARGE SCALE GENOMIC DNA]</scope>
    <source>
        <strain evidence="2 3">PV8-2</strain>
    </source>
</reference>
<dbReference type="Pfam" id="PF13350">
    <property type="entry name" value="Y_phosphatase3"/>
    <property type="match status" value="1"/>
</dbReference>
<dbReference type="PANTHER" id="PTHR31126">
    <property type="entry name" value="TYROSINE-PROTEIN PHOSPHATASE"/>
    <property type="match status" value="1"/>
</dbReference>
<dbReference type="PROSITE" id="PS00383">
    <property type="entry name" value="TYR_PHOSPHATASE_1"/>
    <property type="match status" value="1"/>
</dbReference>
<dbReference type="InterPro" id="IPR016130">
    <property type="entry name" value="Tyr_Pase_AS"/>
</dbReference>
<comment type="similarity">
    <text evidence="1">Belongs to the protein-tyrosine phosphatase family.</text>
</comment>
<dbReference type="HOGENOM" id="CLU_057546_0_0_11"/>
<name>A0A0A7I8U6_9BIFI</name>
<gene>
    <name evidence="2" type="ORF">AH67_06965</name>
</gene>
<dbReference type="OrthoDB" id="1188001at2"/>
<dbReference type="SUPFAM" id="SSF52799">
    <property type="entry name" value="(Phosphotyrosine protein) phosphatases II"/>
    <property type="match status" value="1"/>
</dbReference>
<dbReference type="STRING" id="1447715.AH67_06965"/>
<dbReference type="Proteomes" id="UP000030636">
    <property type="component" value="Chromosome"/>
</dbReference>
<dbReference type="RefSeq" id="WP_039172268.1">
    <property type="nucleotide sequence ID" value="NZ_CP007457.1"/>
</dbReference>
<dbReference type="EMBL" id="CP007457">
    <property type="protein sequence ID" value="AIZ16687.1"/>
    <property type="molecule type" value="Genomic_DNA"/>
</dbReference>
<evidence type="ECO:0000256" key="1">
    <source>
        <dbReference type="ARBA" id="ARBA00009580"/>
    </source>
</evidence>